<gene>
    <name evidence="1" type="ORF">FACUT_12681</name>
</gene>
<dbReference type="OrthoDB" id="3594103at2759"/>
<evidence type="ECO:0000313" key="1">
    <source>
        <dbReference type="EMBL" id="KAF4416320.1"/>
    </source>
</evidence>
<protein>
    <submittedName>
        <fullName evidence="1">Uncharacterized protein</fullName>
    </submittedName>
</protein>
<sequence>MARGEILRVGEWLNLPTLIKVMEEVALSFKAYPGIATYVESRLLSFSETAAITGAKDHVDETLAALGAPDTLSQVVLRSVLLYKASTVRQQEAPTYQPSWGYPALELHPTKQAMERPKRFRSEMLKLLAMNKKFEGYSRESAVYPKSMLIAAVVDAYEPAPVSSRASSEVPEPKAFERHDQCDNLTDRYQVWTDRLTPGSTQGSSEGEVCYDW</sequence>
<keyword evidence="2" id="KW-1185">Reference proteome</keyword>
<comment type="caution">
    <text evidence="1">The sequence shown here is derived from an EMBL/GenBank/DDBJ whole genome shotgun (WGS) entry which is preliminary data.</text>
</comment>
<dbReference type="AlphaFoldDB" id="A0A8H4NBJ7"/>
<accession>A0A8H4NBJ7</accession>
<dbReference type="EMBL" id="JAADJF010000470">
    <property type="protein sequence ID" value="KAF4416320.1"/>
    <property type="molecule type" value="Genomic_DNA"/>
</dbReference>
<reference evidence="1 2" key="1">
    <citation type="submission" date="2020-01" db="EMBL/GenBank/DDBJ databases">
        <title>Identification and distribution of gene clusters putatively required for synthesis of sphingolipid metabolism inhibitors in phylogenetically diverse species of the filamentous fungus Fusarium.</title>
        <authorList>
            <person name="Kim H.-S."/>
            <person name="Busman M."/>
            <person name="Brown D.W."/>
            <person name="Divon H."/>
            <person name="Uhlig S."/>
            <person name="Proctor R.H."/>
        </authorList>
    </citation>
    <scope>NUCLEOTIDE SEQUENCE [LARGE SCALE GENOMIC DNA]</scope>
    <source>
        <strain evidence="1 2">NRRL 13308</strain>
    </source>
</reference>
<dbReference type="Proteomes" id="UP000536711">
    <property type="component" value="Unassembled WGS sequence"/>
</dbReference>
<proteinExistence type="predicted"/>
<name>A0A8H4NBJ7_9HYPO</name>
<organism evidence="1 2">
    <name type="scientific">Fusarium acutatum</name>
    <dbReference type="NCBI Taxonomy" id="78861"/>
    <lineage>
        <taxon>Eukaryota</taxon>
        <taxon>Fungi</taxon>
        <taxon>Dikarya</taxon>
        <taxon>Ascomycota</taxon>
        <taxon>Pezizomycotina</taxon>
        <taxon>Sordariomycetes</taxon>
        <taxon>Hypocreomycetidae</taxon>
        <taxon>Hypocreales</taxon>
        <taxon>Nectriaceae</taxon>
        <taxon>Fusarium</taxon>
        <taxon>Fusarium fujikuroi species complex</taxon>
    </lineage>
</organism>
<evidence type="ECO:0000313" key="2">
    <source>
        <dbReference type="Proteomes" id="UP000536711"/>
    </source>
</evidence>